<name>A0ABT9T013_9GAMM</name>
<dbReference type="GO" id="GO:0033705">
    <property type="term" value="F:GDP-4-dehydro-6-deoxy-D-mannose reductase activity"/>
    <property type="evidence" value="ECO:0007669"/>
    <property type="project" value="UniProtKB-EC"/>
</dbReference>
<comment type="pathway">
    <text evidence="1">Bacterial outer membrane biogenesis; LPS O-antigen biosynthesis.</text>
</comment>
<evidence type="ECO:0000313" key="4">
    <source>
        <dbReference type="EMBL" id="MDQ0010605.1"/>
    </source>
</evidence>
<reference evidence="4 5" key="1">
    <citation type="submission" date="2023-07" db="EMBL/GenBank/DDBJ databases">
        <title>Sorghum-associated microbial communities from plants grown in Nebraska, USA.</title>
        <authorList>
            <person name="Schachtman D."/>
        </authorList>
    </citation>
    <scope>NUCLEOTIDE SEQUENCE [LARGE SCALE GENOMIC DNA]</scope>
    <source>
        <strain evidence="4 5">CC60</strain>
    </source>
</reference>
<dbReference type="Proteomes" id="UP001237737">
    <property type="component" value="Unassembled WGS sequence"/>
</dbReference>
<keyword evidence="5" id="KW-1185">Reference proteome</keyword>
<protein>
    <submittedName>
        <fullName evidence="4">GDP-4-dehydro-6-deoxy-D-mannose reductase</fullName>
        <ecNumber evidence="4">1.1.1.281</ecNumber>
    </submittedName>
</protein>
<evidence type="ECO:0000313" key="5">
    <source>
        <dbReference type="Proteomes" id="UP001237737"/>
    </source>
</evidence>
<dbReference type="EMBL" id="JAUSSK010000004">
    <property type="protein sequence ID" value="MDQ0010605.1"/>
    <property type="molecule type" value="Genomic_DNA"/>
</dbReference>
<comment type="caution">
    <text evidence="4">The sequence shown here is derived from an EMBL/GenBank/DDBJ whole genome shotgun (WGS) entry which is preliminary data.</text>
</comment>
<feature type="domain" description="NAD-dependent epimerase/dehydratase" evidence="3">
    <location>
        <begin position="4"/>
        <end position="234"/>
    </location>
</feature>
<sequence>MTRVLLTGGTGFIGARLLTHLHAAGIDVISVGRSALPERLQSIIDHRVVPRLDAERLHQVASGGQVDAVIHLAAAGINPGDRNHTNLRRINGHLPAECVDVAQAVGARGFLMAGSSSEYARFDGDRIREDAPLETMKLYGATKAAGSIMAIATGAALRLPCANLRLFNVFGPGEAPHRLCPALRAALQEGREVPLSQGLQVRDFIHVDDACRAILAALSTTLAGSLPTGHYNVCTGQPTSVRSFALDVAAAMNADASLLRFGALPLRPDDQPRVVGNPSLFEAMTGWRPLHTVTTGIAHTLSELSRAERAGTP</sequence>
<gene>
    <name evidence="4" type="ORF">J2T07_002811</name>
</gene>
<dbReference type="InterPro" id="IPR001509">
    <property type="entry name" value="Epimerase_deHydtase"/>
</dbReference>
<keyword evidence="4" id="KW-0560">Oxidoreductase</keyword>
<dbReference type="PANTHER" id="PTHR43000">
    <property type="entry name" value="DTDP-D-GLUCOSE 4,6-DEHYDRATASE-RELATED"/>
    <property type="match status" value="1"/>
</dbReference>
<dbReference type="EC" id="1.1.1.281" evidence="4"/>
<dbReference type="RefSeq" id="WP_306850712.1">
    <property type="nucleotide sequence ID" value="NZ_JAUSSK010000004.1"/>
</dbReference>
<dbReference type="Pfam" id="PF01370">
    <property type="entry name" value="Epimerase"/>
    <property type="match status" value="1"/>
</dbReference>
<evidence type="ECO:0000259" key="3">
    <source>
        <dbReference type="Pfam" id="PF01370"/>
    </source>
</evidence>
<proteinExistence type="inferred from homology"/>
<organism evidence="4 5">
    <name type="scientific">Luteibacter jiangsuensis</name>
    <dbReference type="NCBI Taxonomy" id="637577"/>
    <lineage>
        <taxon>Bacteria</taxon>
        <taxon>Pseudomonadati</taxon>
        <taxon>Pseudomonadota</taxon>
        <taxon>Gammaproteobacteria</taxon>
        <taxon>Lysobacterales</taxon>
        <taxon>Rhodanobacteraceae</taxon>
        <taxon>Luteibacter</taxon>
    </lineage>
</organism>
<dbReference type="SUPFAM" id="SSF51735">
    <property type="entry name" value="NAD(P)-binding Rossmann-fold domains"/>
    <property type="match status" value="1"/>
</dbReference>
<comment type="similarity">
    <text evidence="2">Belongs to the NAD(P)-dependent epimerase/dehydratase family.</text>
</comment>
<evidence type="ECO:0000256" key="2">
    <source>
        <dbReference type="ARBA" id="ARBA00007637"/>
    </source>
</evidence>
<accession>A0ABT9T013</accession>
<dbReference type="Gene3D" id="3.40.50.720">
    <property type="entry name" value="NAD(P)-binding Rossmann-like Domain"/>
    <property type="match status" value="1"/>
</dbReference>
<evidence type="ECO:0000256" key="1">
    <source>
        <dbReference type="ARBA" id="ARBA00005125"/>
    </source>
</evidence>
<dbReference type="InterPro" id="IPR036291">
    <property type="entry name" value="NAD(P)-bd_dom_sf"/>
</dbReference>